<evidence type="ECO:0000313" key="2">
    <source>
        <dbReference type="EMBL" id="MBN7796337.1"/>
    </source>
</evidence>
<evidence type="ECO:0000259" key="1">
    <source>
        <dbReference type="PROSITE" id="PS50263"/>
    </source>
</evidence>
<sequence length="286" mass="32027">MSHFAIAALQLELSGRDNRYLIEKEIRKVRSRFPWVQMVVLGELASYGADTINAQELPGEAEPFYAELARDTGLWLVPGSIYEREELRVYNTALVFNPQGETVGRYRKQFPFCPYEKGVWPGEDFLVFDVPDVGRFGVSICYDQWFPETTRNLAWLGAEVILCPTMTNTVDREQELCLARANAISNQCYFFNINVAGDLGNGRSIIVGPDGQVIHQAGERDEIMPVEVDLGLVRRVRERGVHGLGQPLKSFRDSTVAFPAYAPGARAEGPLAQLGELATPNREELD</sequence>
<gene>
    <name evidence="2" type="ORF">JYP50_07035</name>
</gene>
<dbReference type="Proteomes" id="UP000664303">
    <property type="component" value="Unassembled WGS sequence"/>
</dbReference>
<feature type="domain" description="CN hydrolase" evidence="1">
    <location>
        <begin position="1"/>
        <end position="230"/>
    </location>
</feature>
<dbReference type="GO" id="GO:0016787">
    <property type="term" value="F:hydrolase activity"/>
    <property type="evidence" value="ECO:0007669"/>
    <property type="project" value="UniProtKB-KW"/>
</dbReference>
<dbReference type="InterPro" id="IPR036526">
    <property type="entry name" value="C-N_Hydrolase_sf"/>
</dbReference>
<dbReference type="SUPFAM" id="SSF56317">
    <property type="entry name" value="Carbon-nitrogen hydrolase"/>
    <property type="match status" value="1"/>
</dbReference>
<dbReference type="InterPro" id="IPR003010">
    <property type="entry name" value="C-N_Hydrolase"/>
</dbReference>
<protein>
    <submittedName>
        <fullName evidence="2">Carbon-nitrogen hydrolase family protein</fullName>
    </submittedName>
</protein>
<dbReference type="Pfam" id="PF00795">
    <property type="entry name" value="CN_hydrolase"/>
    <property type="match status" value="1"/>
</dbReference>
<accession>A0A939ILU8</accession>
<dbReference type="PANTHER" id="PTHR23088">
    <property type="entry name" value="NITRILASE-RELATED"/>
    <property type="match status" value="1"/>
</dbReference>
<dbReference type="PANTHER" id="PTHR23088:SF27">
    <property type="entry name" value="DEAMINATED GLUTATHIONE AMIDASE"/>
    <property type="match status" value="1"/>
</dbReference>
<dbReference type="AlphaFoldDB" id="A0A939ILU8"/>
<proteinExistence type="predicted"/>
<dbReference type="PROSITE" id="PS50263">
    <property type="entry name" value="CN_HYDROLASE"/>
    <property type="match status" value="1"/>
</dbReference>
<evidence type="ECO:0000313" key="3">
    <source>
        <dbReference type="Proteomes" id="UP000664303"/>
    </source>
</evidence>
<reference evidence="2" key="1">
    <citation type="submission" date="2021-02" db="EMBL/GenBank/DDBJ databases">
        <title>PHA producing bacteria isolated from coastal sediment in Guangdong, Shenzhen.</title>
        <authorList>
            <person name="Zheng W."/>
            <person name="Yu S."/>
            <person name="Huang Y."/>
        </authorList>
    </citation>
    <scope>NUCLEOTIDE SEQUENCE</scope>
    <source>
        <strain evidence="2">TN14-10</strain>
    </source>
</reference>
<dbReference type="CDD" id="cd07197">
    <property type="entry name" value="nitrilase"/>
    <property type="match status" value="1"/>
</dbReference>
<keyword evidence="2" id="KW-0378">Hydrolase</keyword>
<dbReference type="EMBL" id="JAFKCZ010000005">
    <property type="protein sequence ID" value="MBN7796337.1"/>
    <property type="molecule type" value="Genomic_DNA"/>
</dbReference>
<name>A0A939ILU8_9GAMM</name>
<dbReference type="RefSeq" id="WP_206559791.1">
    <property type="nucleotide sequence ID" value="NZ_JAFKCZ010000005.1"/>
</dbReference>
<organism evidence="2 3">
    <name type="scientific">Parahaliea mediterranea</name>
    <dbReference type="NCBI Taxonomy" id="651086"/>
    <lineage>
        <taxon>Bacteria</taxon>
        <taxon>Pseudomonadati</taxon>
        <taxon>Pseudomonadota</taxon>
        <taxon>Gammaproteobacteria</taxon>
        <taxon>Cellvibrionales</taxon>
        <taxon>Halieaceae</taxon>
        <taxon>Parahaliea</taxon>
    </lineage>
</organism>
<keyword evidence="3" id="KW-1185">Reference proteome</keyword>
<dbReference type="Gene3D" id="3.60.110.10">
    <property type="entry name" value="Carbon-nitrogen hydrolase"/>
    <property type="match status" value="1"/>
</dbReference>
<comment type="caution">
    <text evidence="2">The sequence shown here is derived from an EMBL/GenBank/DDBJ whole genome shotgun (WGS) entry which is preliminary data.</text>
</comment>